<sequence>MVTFLCDGCNETIKKAKVDAHAAKCRSCYSVSCVDCSVSFPGDEYRSHTSCISEAERYEKTVYKGVRKLDAGNDRNQHKKNLTKQEKWLLVIEKAAASSPPLLKHYMDTLTSLENIPTQEKKFRNFAANSLRLKKSDEKIVSQIWELLMKERQKESEAAEKQKEAAAAAKEEKEESAAPKVSESTKISDEENSEVQTTALPNESSVKKAMKKALKKASNKTLKFKSLRKEVKSKLELKNVDDKKLKEVMQRIAEENPKKMKINGKSVHLLDS</sequence>
<keyword evidence="6" id="KW-0539">Nucleus</keyword>
<dbReference type="PANTHER" id="PTHR13100">
    <property type="entry name" value="CELL GROWTH-REGULATING NUCLEOLAR PROTEIN LYAR"/>
    <property type="match status" value="1"/>
</dbReference>
<dbReference type="GO" id="GO:0008270">
    <property type="term" value="F:zinc ion binding"/>
    <property type="evidence" value="ECO:0007669"/>
    <property type="project" value="UniProtKB-KW"/>
</dbReference>
<gene>
    <name evidence="10" type="ORF">ACHAWO_003732</name>
</gene>
<name>A0ABD3P3W9_9STRA</name>
<evidence type="ECO:0000256" key="1">
    <source>
        <dbReference type="ARBA" id="ARBA00004123"/>
    </source>
</evidence>
<dbReference type="SUPFAM" id="SSF57667">
    <property type="entry name" value="beta-beta-alpha zinc fingers"/>
    <property type="match status" value="2"/>
</dbReference>
<reference evidence="10 11" key="1">
    <citation type="submission" date="2024-10" db="EMBL/GenBank/DDBJ databases">
        <title>Updated reference genomes for cyclostephanoid diatoms.</title>
        <authorList>
            <person name="Roberts W.R."/>
            <person name="Alverson A.J."/>
        </authorList>
    </citation>
    <scope>NUCLEOTIDE SEQUENCE [LARGE SCALE GENOMIC DNA]</scope>
    <source>
        <strain evidence="10 11">AJA010-31</strain>
    </source>
</reference>
<comment type="subcellular location">
    <subcellularLocation>
        <location evidence="1">Nucleus</location>
    </subcellularLocation>
</comment>
<evidence type="ECO:0000259" key="9">
    <source>
        <dbReference type="Pfam" id="PF08790"/>
    </source>
</evidence>
<evidence type="ECO:0000256" key="3">
    <source>
        <dbReference type="ARBA" id="ARBA00022737"/>
    </source>
</evidence>
<accession>A0ABD3P3W9</accession>
<dbReference type="InterPro" id="IPR014898">
    <property type="entry name" value="Znf_C2H2_LYAR"/>
</dbReference>
<evidence type="ECO:0000313" key="10">
    <source>
        <dbReference type="EMBL" id="KAL3782742.1"/>
    </source>
</evidence>
<evidence type="ECO:0000256" key="4">
    <source>
        <dbReference type="ARBA" id="ARBA00022771"/>
    </source>
</evidence>
<evidence type="ECO:0000256" key="5">
    <source>
        <dbReference type="ARBA" id="ARBA00022833"/>
    </source>
</evidence>
<feature type="compositionally biased region" description="Basic residues" evidence="8">
    <location>
        <begin position="208"/>
        <end position="219"/>
    </location>
</feature>
<evidence type="ECO:0000256" key="2">
    <source>
        <dbReference type="ARBA" id="ARBA00022723"/>
    </source>
</evidence>
<evidence type="ECO:0000313" key="11">
    <source>
        <dbReference type="Proteomes" id="UP001530400"/>
    </source>
</evidence>
<dbReference type="Gene3D" id="3.30.1490.490">
    <property type="match status" value="1"/>
</dbReference>
<dbReference type="FunFam" id="3.30.1490.490:FF:000001">
    <property type="entry name" value="cell growth-regulating nucleolar protein-like"/>
    <property type="match status" value="1"/>
</dbReference>
<feature type="compositionally biased region" description="Polar residues" evidence="8">
    <location>
        <begin position="194"/>
        <end position="203"/>
    </location>
</feature>
<comment type="caution">
    <text evidence="10">The sequence shown here is derived from an EMBL/GenBank/DDBJ whole genome shotgun (WGS) entry which is preliminary data.</text>
</comment>
<feature type="domain" description="Zinc finger C2H2 LYAR-type" evidence="9">
    <location>
        <begin position="31"/>
        <end position="58"/>
    </location>
</feature>
<dbReference type="Proteomes" id="UP001530400">
    <property type="component" value="Unassembled WGS sequence"/>
</dbReference>
<dbReference type="EMBL" id="JALLPJ020000795">
    <property type="protein sequence ID" value="KAL3782742.1"/>
    <property type="molecule type" value="Genomic_DNA"/>
</dbReference>
<dbReference type="PANTHER" id="PTHR13100:SF10">
    <property type="entry name" value="CELL GROWTH-REGULATING NUCLEOLAR PROTEIN"/>
    <property type="match status" value="1"/>
</dbReference>
<keyword evidence="2" id="KW-0479">Metal-binding</keyword>
<evidence type="ECO:0000256" key="8">
    <source>
        <dbReference type="SAM" id="MobiDB-lite"/>
    </source>
</evidence>
<feature type="region of interest" description="Disordered" evidence="8">
    <location>
        <begin position="156"/>
        <end position="219"/>
    </location>
</feature>
<protein>
    <recommendedName>
        <fullName evidence="9">Zinc finger C2H2 LYAR-type domain-containing protein</fullName>
    </recommendedName>
</protein>
<keyword evidence="5" id="KW-0862">Zinc</keyword>
<dbReference type="GO" id="GO:0005634">
    <property type="term" value="C:nucleus"/>
    <property type="evidence" value="ECO:0007669"/>
    <property type="project" value="UniProtKB-SubCell"/>
</dbReference>
<feature type="compositionally biased region" description="Basic and acidic residues" evidence="8">
    <location>
        <begin position="156"/>
        <end position="177"/>
    </location>
</feature>
<keyword evidence="3" id="KW-0677">Repeat</keyword>
<keyword evidence="11" id="KW-1185">Reference proteome</keyword>
<dbReference type="PROSITE" id="PS51804">
    <property type="entry name" value="ZF_C2HC_LYAR"/>
    <property type="match status" value="2"/>
</dbReference>
<dbReference type="AlphaFoldDB" id="A0ABD3P3W9"/>
<evidence type="ECO:0000256" key="7">
    <source>
        <dbReference type="PROSITE-ProRule" id="PRU01145"/>
    </source>
</evidence>
<organism evidence="10 11">
    <name type="scientific">Cyclotella atomus</name>
    <dbReference type="NCBI Taxonomy" id="382360"/>
    <lineage>
        <taxon>Eukaryota</taxon>
        <taxon>Sar</taxon>
        <taxon>Stramenopiles</taxon>
        <taxon>Ochrophyta</taxon>
        <taxon>Bacillariophyta</taxon>
        <taxon>Coscinodiscophyceae</taxon>
        <taxon>Thalassiosirophycidae</taxon>
        <taxon>Stephanodiscales</taxon>
        <taxon>Stephanodiscaceae</taxon>
        <taxon>Cyclotella</taxon>
    </lineage>
</organism>
<dbReference type="InterPro" id="IPR039999">
    <property type="entry name" value="LYAR"/>
</dbReference>
<dbReference type="InterPro" id="IPR036236">
    <property type="entry name" value="Znf_C2H2_sf"/>
</dbReference>
<keyword evidence="4 7" id="KW-0863">Zinc-finger</keyword>
<evidence type="ECO:0000256" key="6">
    <source>
        <dbReference type="ARBA" id="ARBA00023242"/>
    </source>
</evidence>
<proteinExistence type="predicted"/>
<dbReference type="Pfam" id="PF08790">
    <property type="entry name" value="zf-LYAR"/>
    <property type="match status" value="1"/>
</dbReference>